<dbReference type="AlphaFoldDB" id="A0A5C6BC62"/>
<dbReference type="EMBL" id="SJPP01000002">
    <property type="protein sequence ID" value="TWU08879.1"/>
    <property type="molecule type" value="Genomic_DNA"/>
</dbReference>
<name>A0A5C6BC62_9PLAN</name>
<keyword evidence="2" id="KW-1185">Reference proteome</keyword>
<evidence type="ECO:0000313" key="2">
    <source>
        <dbReference type="Proteomes" id="UP000320735"/>
    </source>
</evidence>
<comment type="caution">
    <text evidence="1">The sequence shown here is derived from an EMBL/GenBank/DDBJ whole genome shotgun (WGS) entry which is preliminary data.</text>
</comment>
<gene>
    <name evidence="1" type="ORF">CA54_41180</name>
</gene>
<protein>
    <submittedName>
        <fullName evidence="1">Uncharacterized protein</fullName>
    </submittedName>
</protein>
<organism evidence="1 2">
    <name type="scientific">Symmachiella macrocystis</name>
    <dbReference type="NCBI Taxonomy" id="2527985"/>
    <lineage>
        <taxon>Bacteria</taxon>
        <taxon>Pseudomonadati</taxon>
        <taxon>Planctomycetota</taxon>
        <taxon>Planctomycetia</taxon>
        <taxon>Planctomycetales</taxon>
        <taxon>Planctomycetaceae</taxon>
        <taxon>Symmachiella</taxon>
    </lineage>
</organism>
<sequence>MTKSNCLTGAILEGGSFSDDFADVLTDPIDDRIVEGLKSGYTGALFNACVAVKNCTDSAGIMSLLISVNRNLMQVDEWQVVEETEVDLETSLQLIQMELLESACFFGVEATPMLTRALACSGDALHFAVLNGIQSCRESAFVPMLQQYRDELRQRAINEDSKPELFDAVNKAIAACEASQLV</sequence>
<accession>A0A5C6BC62</accession>
<dbReference type="Proteomes" id="UP000320735">
    <property type="component" value="Unassembled WGS sequence"/>
</dbReference>
<proteinExistence type="predicted"/>
<evidence type="ECO:0000313" key="1">
    <source>
        <dbReference type="EMBL" id="TWU08879.1"/>
    </source>
</evidence>
<reference evidence="1 2" key="1">
    <citation type="submission" date="2019-02" db="EMBL/GenBank/DDBJ databases">
        <title>Deep-cultivation of Planctomycetes and their phenomic and genomic characterization uncovers novel biology.</title>
        <authorList>
            <person name="Wiegand S."/>
            <person name="Jogler M."/>
            <person name="Boedeker C."/>
            <person name="Pinto D."/>
            <person name="Vollmers J."/>
            <person name="Rivas-Marin E."/>
            <person name="Kohn T."/>
            <person name="Peeters S.H."/>
            <person name="Heuer A."/>
            <person name="Rast P."/>
            <person name="Oberbeckmann S."/>
            <person name="Bunk B."/>
            <person name="Jeske O."/>
            <person name="Meyerdierks A."/>
            <person name="Storesund J.E."/>
            <person name="Kallscheuer N."/>
            <person name="Luecker S."/>
            <person name="Lage O.M."/>
            <person name="Pohl T."/>
            <person name="Merkel B.J."/>
            <person name="Hornburger P."/>
            <person name="Mueller R.-W."/>
            <person name="Bruemmer F."/>
            <person name="Labrenz M."/>
            <person name="Spormann A.M."/>
            <person name="Op Den Camp H."/>
            <person name="Overmann J."/>
            <person name="Amann R."/>
            <person name="Jetten M.S.M."/>
            <person name="Mascher T."/>
            <person name="Medema M.H."/>
            <person name="Devos D.P."/>
            <person name="Kaster A.-K."/>
            <person name="Ovreas L."/>
            <person name="Rohde M."/>
            <person name="Galperin M.Y."/>
            <person name="Jogler C."/>
        </authorList>
    </citation>
    <scope>NUCLEOTIDE SEQUENCE [LARGE SCALE GENOMIC DNA]</scope>
    <source>
        <strain evidence="1 2">CA54</strain>
    </source>
</reference>